<dbReference type="RefSeq" id="WP_284196622.1">
    <property type="nucleotide sequence ID" value="NZ_BSOG01000002.1"/>
</dbReference>
<dbReference type="EMBL" id="BSOG01000002">
    <property type="protein sequence ID" value="GLR13523.1"/>
    <property type="molecule type" value="Genomic_DNA"/>
</dbReference>
<sequence>MTTPPPTSLNLQFFNHSGIDPTAVSIGFVPGASNAAFSIINASNHAALQPLNISGTGTYPFAGNWYTLDQLSDGVTVNAFSGRVYVAYNGAWTVQSPAYEPAQAVTDPNFFLRYDKLEMTFNGQPADVANLTSIDYWSIPITLATSLNGSVVQTVSGLLGSANSQSVFEALNALTTPPVSGVVGPGGIDGQPLPATVPGEFQQYGTGPAPGSSFARVIGPTSYPSISPTVGLPVMPYDTLHSYLAYLLDNFGPGTAVGSIVPSLGNGVFAHIAGQFAGVGPDVPSSGPLSRQSYTLEATIDSHLNITLSGALSGVAGTTSILYKQADLTNPSGIYGGNVPFYLNGATTATNPGNDVYGWVGGDLLAGLNIGAVGSTATVGGVTGVPLPTMVGAINSQLWFNIPSQFFFANMQATPNYNQWAATLAPLSQAYNFAYSDRFAKVFASLDTANIDTLTVVLEPADVSLPS</sequence>
<gene>
    <name evidence="2" type="ORF">GCM10007907_23130</name>
</gene>
<proteinExistence type="predicted"/>
<evidence type="ECO:0000259" key="1">
    <source>
        <dbReference type="Pfam" id="PF16483"/>
    </source>
</evidence>
<evidence type="ECO:0000313" key="3">
    <source>
        <dbReference type="Proteomes" id="UP001156706"/>
    </source>
</evidence>
<comment type="caution">
    <text evidence="2">The sequence shown here is derived from an EMBL/GenBank/DDBJ whole genome shotgun (WGS) entry which is preliminary data.</text>
</comment>
<keyword evidence="3" id="KW-1185">Reference proteome</keyword>
<dbReference type="Pfam" id="PF16483">
    <property type="entry name" value="Glyco_hydro_64"/>
    <property type="match status" value="1"/>
</dbReference>
<reference evidence="3" key="1">
    <citation type="journal article" date="2019" name="Int. J. Syst. Evol. Microbiol.">
        <title>The Global Catalogue of Microorganisms (GCM) 10K type strain sequencing project: providing services to taxonomists for standard genome sequencing and annotation.</title>
        <authorList>
            <consortium name="The Broad Institute Genomics Platform"/>
            <consortium name="The Broad Institute Genome Sequencing Center for Infectious Disease"/>
            <person name="Wu L."/>
            <person name="Ma J."/>
        </authorList>
    </citation>
    <scope>NUCLEOTIDE SEQUENCE [LARGE SCALE GENOMIC DNA]</scope>
    <source>
        <strain evidence="3">NBRC 110044</strain>
    </source>
</reference>
<dbReference type="InterPro" id="IPR032477">
    <property type="entry name" value="Glyco_hydro_64"/>
</dbReference>
<evidence type="ECO:0000313" key="2">
    <source>
        <dbReference type="EMBL" id="GLR13523.1"/>
    </source>
</evidence>
<name>A0ABQ5YIL8_9NEIS</name>
<dbReference type="Gene3D" id="2.60.110.10">
    <property type="entry name" value="Thaumatin"/>
    <property type="match status" value="1"/>
</dbReference>
<dbReference type="InterPro" id="IPR037176">
    <property type="entry name" value="Osmotin/thaumatin-like_sf"/>
</dbReference>
<feature type="domain" description="GH64" evidence="1">
    <location>
        <begin position="8"/>
        <end position="174"/>
    </location>
</feature>
<accession>A0ABQ5YIL8</accession>
<organism evidence="2 3">
    <name type="scientific">Chitinimonas prasina</name>
    <dbReference type="NCBI Taxonomy" id="1434937"/>
    <lineage>
        <taxon>Bacteria</taxon>
        <taxon>Pseudomonadati</taxon>
        <taxon>Pseudomonadota</taxon>
        <taxon>Betaproteobacteria</taxon>
        <taxon>Neisseriales</taxon>
        <taxon>Chitinibacteraceae</taxon>
        <taxon>Chitinimonas</taxon>
    </lineage>
</organism>
<dbReference type="Proteomes" id="UP001156706">
    <property type="component" value="Unassembled WGS sequence"/>
</dbReference>
<protein>
    <recommendedName>
        <fullName evidence="1">GH64 domain-containing protein</fullName>
    </recommendedName>
</protein>